<evidence type="ECO:0000313" key="2">
    <source>
        <dbReference type="Proteomes" id="UP000276215"/>
    </source>
</evidence>
<gene>
    <name evidence="1" type="ORF">L873DRAFT_795855</name>
</gene>
<accession>A0A3N4K7P5</accession>
<sequence>MEIPRLFRIGTRVAHQTGIFRKQLSHSGSISFKALTLPAFPFLSSFSPSSPSCNHTTLSPLSRLRCRAQPLSTHHHHNPQTPPSNDTTPHFYFISCRLGRKAATTQHIHLPTRTPDAGSIHFIPTSLLTTHPAHLQPYSHT</sequence>
<evidence type="ECO:0000313" key="1">
    <source>
        <dbReference type="EMBL" id="RPB05478.1"/>
    </source>
</evidence>
<name>A0A3N4K7P5_9PEZI</name>
<proteinExistence type="predicted"/>
<protein>
    <submittedName>
        <fullName evidence="1">Uncharacterized protein</fullName>
    </submittedName>
</protein>
<reference evidence="1 2" key="1">
    <citation type="journal article" date="2018" name="Nat. Ecol. Evol.">
        <title>Pezizomycetes genomes reveal the molecular basis of ectomycorrhizal truffle lifestyle.</title>
        <authorList>
            <person name="Murat C."/>
            <person name="Payen T."/>
            <person name="Noel B."/>
            <person name="Kuo A."/>
            <person name="Morin E."/>
            <person name="Chen J."/>
            <person name="Kohler A."/>
            <person name="Krizsan K."/>
            <person name="Balestrini R."/>
            <person name="Da Silva C."/>
            <person name="Montanini B."/>
            <person name="Hainaut M."/>
            <person name="Levati E."/>
            <person name="Barry K.W."/>
            <person name="Belfiori B."/>
            <person name="Cichocki N."/>
            <person name="Clum A."/>
            <person name="Dockter R.B."/>
            <person name="Fauchery L."/>
            <person name="Guy J."/>
            <person name="Iotti M."/>
            <person name="Le Tacon F."/>
            <person name="Lindquist E.A."/>
            <person name="Lipzen A."/>
            <person name="Malagnac F."/>
            <person name="Mello A."/>
            <person name="Molinier V."/>
            <person name="Miyauchi S."/>
            <person name="Poulain J."/>
            <person name="Riccioni C."/>
            <person name="Rubini A."/>
            <person name="Sitrit Y."/>
            <person name="Splivallo R."/>
            <person name="Traeger S."/>
            <person name="Wang M."/>
            <person name="Zifcakova L."/>
            <person name="Wipf D."/>
            <person name="Zambonelli A."/>
            <person name="Paolocci F."/>
            <person name="Nowrousian M."/>
            <person name="Ottonello S."/>
            <person name="Baldrian P."/>
            <person name="Spatafora J.W."/>
            <person name="Henrissat B."/>
            <person name="Nagy L.G."/>
            <person name="Aury J.M."/>
            <person name="Wincker P."/>
            <person name="Grigoriev I.V."/>
            <person name="Bonfante P."/>
            <person name="Martin F.M."/>
        </authorList>
    </citation>
    <scope>NUCLEOTIDE SEQUENCE [LARGE SCALE GENOMIC DNA]</scope>
    <source>
        <strain evidence="1 2">120613-1</strain>
    </source>
</reference>
<organism evidence="1 2">
    <name type="scientific">Choiromyces venosus 120613-1</name>
    <dbReference type="NCBI Taxonomy" id="1336337"/>
    <lineage>
        <taxon>Eukaryota</taxon>
        <taxon>Fungi</taxon>
        <taxon>Dikarya</taxon>
        <taxon>Ascomycota</taxon>
        <taxon>Pezizomycotina</taxon>
        <taxon>Pezizomycetes</taxon>
        <taxon>Pezizales</taxon>
        <taxon>Tuberaceae</taxon>
        <taxon>Choiromyces</taxon>
    </lineage>
</organism>
<dbReference type="AlphaFoldDB" id="A0A3N4K7P5"/>
<dbReference type="Proteomes" id="UP000276215">
    <property type="component" value="Unassembled WGS sequence"/>
</dbReference>
<keyword evidence="2" id="KW-1185">Reference proteome</keyword>
<dbReference type="EMBL" id="ML120353">
    <property type="protein sequence ID" value="RPB05478.1"/>
    <property type="molecule type" value="Genomic_DNA"/>
</dbReference>